<dbReference type="GO" id="GO:0051537">
    <property type="term" value="F:2 iron, 2 sulfur cluster binding"/>
    <property type="evidence" value="ECO:0007669"/>
    <property type="project" value="UniProtKB-KW"/>
</dbReference>
<dbReference type="CDD" id="cd03469">
    <property type="entry name" value="Rieske_RO_Alpha_N"/>
    <property type="match status" value="1"/>
</dbReference>
<keyword evidence="7" id="KW-0411">Iron-sulfur</keyword>
<accession>A0A2S9K502</accession>
<evidence type="ECO:0000259" key="8">
    <source>
        <dbReference type="PROSITE" id="PS51296"/>
    </source>
</evidence>
<dbReference type="PANTHER" id="PTHR43756:SF5">
    <property type="entry name" value="CHOLINE MONOOXYGENASE, CHLOROPLASTIC"/>
    <property type="match status" value="1"/>
</dbReference>
<evidence type="ECO:0000256" key="7">
    <source>
        <dbReference type="ARBA" id="ARBA00023014"/>
    </source>
</evidence>
<keyword evidence="3" id="KW-0001">2Fe-2S</keyword>
<evidence type="ECO:0000256" key="6">
    <source>
        <dbReference type="ARBA" id="ARBA00023004"/>
    </source>
</evidence>
<dbReference type="GO" id="GO:0016491">
    <property type="term" value="F:oxidoreductase activity"/>
    <property type="evidence" value="ECO:0007669"/>
    <property type="project" value="UniProtKB-KW"/>
</dbReference>
<keyword evidence="6" id="KW-0408">Iron</keyword>
<evidence type="ECO:0000313" key="10">
    <source>
        <dbReference type="Proteomes" id="UP000238589"/>
    </source>
</evidence>
<protein>
    <submittedName>
        <fullName evidence="9">Rieske (2Fe-2S) protein</fullName>
    </submittedName>
</protein>
<dbReference type="InterPro" id="IPR015879">
    <property type="entry name" value="Ring_hydroxy_dOase_asu_C_dom"/>
</dbReference>
<comment type="similarity">
    <text evidence="2">Belongs to the bacterial ring-hydroxylating dioxygenase alpha subunit family.</text>
</comment>
<feature type="domain" description="Rieske" evidence="8">
    <location>
        <begin position="39"/>
        <end position="154"/>
    </location>
</feature>
<keyword evidence="5" id="KW-0560">Oxidoreductase</keyword>
<proteinExistence type="inferred from homology"/>
<evidence type="ECO:0000256" key="4">
    <source>
        <dbReference type="ARBA" id="ARBA00022723"/>
    </source>
</evidence>
<dbReference type="AlphaFoldDB" id="A0A2S9K502"/>
<evidence type="ECO:0000256" key="3">
    <source>
        <dbReference type="ARBA" id="ARBA00022714"/>
    </source>
</evidence>
<dbReference type="CDD" id="cd00680">
    <property type="entry name" value="RHO_alpha_C"/>
    <property type="match status" value="1"/>
</dbReference>
<dbReference type="InterPro" id="IPR036922">
    <property type="entry name" value="Rieske_2Fe-2S_sf"/>
</dbReference>
<dbReference type="InterPro" id="IPR001663">
    <property type="entry name" value="Rng_hydr_dOase-A"/>
</dbReference>
<dbReference type="GO" id="GO:0005506">
    <property type="term" value="F:iron ion binding"/>
    <property type="evidence" value="ECO:0007669"/>
    <property type="project" value="InterPro"/>
</dbReference>
<dbReference type="InterPro" id="IPR017941">
    <property type="entry name" value="Rieske_2Fe-2S"/>
</dbReference>
<dbReference type="PANTHER" id="PTHR43756">
    <property type="entry name" value="CHOLINE MONOOXYGENASE, CHLOROPLASTIC"/>
    <property type="match status" value="1"/>
</dbReference>
<dbReference type="Pfam" id="PF00848">
    <property type="entry name" value="Ring_hydroxyl_A"/>
    <property type="match status" value="1"/>
</dbReference>
<keyword evidence="10" id="KW-1185">Reference proteome</keyword>
<dbReference type="Gene3D" id="2.102.10.10">
    <property type="entry name" value="Rieske [2Fe-2S] iron-sulphur domain"/>
    <property type="match status" value="1"/>
</dbReference>
<comment type="cofactor">
    <cofactor evidence="1">
        <name>Fe cation</name>
        <dbReference type="ChEBI" id="CHEBI:24875"/>
    </cofactor>
</comment>
<organism evidence="9 10">
    <name type="scientific">Malikia granosa</name>
    <dbReference type="NCBI Taxonomy" id="263067"/>
    <lineage>
        <taxon>Bacteria</taxon>
        <taxon>Pseudomonadati</taxon>
        <taxon>Pseudomonadota</taxon>
        <taxon>Betaproteobacteria</taxon>
        <taxon>Burkholderiales</taxon>
        <taxon>Comamonadaceae</taxon>
        <taxon>Malikia</taxon>
    </lineage>
</organism>
<dbReference type="PROSITE" id="PS51296">
    <property type="entry name" value="RIESKE"/>
    <property type="match status" value="1"/>
</dbReference>
<dbReference type="Gene3D" id="3.90.380.10">
    <property type="entry name" value="Naphthalene 1,2-dioxygenase Alpha Subunit, Chain A, domain 1"/>
    <property type="match status" value="1"/>
</dbReference>
<evidence type="ECO:0000313" key="9">
    <source>
        <dbReference type="EMBL" id="PRD65548.1"/>
    </source>
</evidence>
<keyword evidence="4" id="KW-0479">Metal-binding</keyword>
<evidence type="ECO:0000256" key="1">
    <source>
        <dbReference type="ARBA" id="ARBA00001962"/>
    </source>
</evidence>
<reference evidence="9 10" key="1">
    <citation type="submission" date="2018-03" db="EMBL/GenBank/DDBJ databases">
        <title>Comparative genomics illustrates the genes involved in a hyperalkaliphilic mechanisms of Serpentinomonas isolated from highly-alkaline calcium-rich serpentinized springs.</title>
        <authorList>
            <person name="Suzuki S."/>
            <person name="Ishii S."/>
            <person name="Walworth N."/>
            <person name="Bird L."/>
            <person name="Kuenen J.G."/>
            <person name="Nealson K.H."/>
        </authorList>
    </citation>
    <scope>NUCLEOTIDE SEQUENCE [LARGE SCALE GENOMIC DNA]</scope>
    <source>
        <strain evidence="9 10">P1</strain>
    </source>
</reference>
<dbReference type="EMBL" id="PVLQ01000027">
    <property type="protein sequence ID" value="PRD65548.1"/>
    <property type="molecule type" value="Genomic_DNA"/>
</dbReference>
<sequence length="383" mass="43436">MSDLSLQFQQAASQFPVSSYFDPALFQREMETIFQRGPRYVGHVNAVPNLGDYYALPQEGEGRALVRTAQGVELVSNVCRHRQAVMLKGRGNLGEHRNGSAAGNIVCPLHRWTYSGGSGMAKLGELIGAPHFSQDPCLNLQRYPLREWNGMLFEDNGRDIAADLAGLGPASTLSFDGMVLDHVELHECNYNWKTFIEVYLEDYHVVPFHPGLGNFVTCDDLKWEFKPEYSVQTVGVQNLLKGAGSPVYQKWHQQLMAYRNGELPEQGAVWLTYYPHIMVEWYPHVLTVSTLHPISVDKTLNRVEFYYPEEIAAFERDFVDAQRAAYMETCIEDDEIGERMDAGRKALLARGDNEVGPYQSPMEDGMQHFHEWYRAKMGSALQD</sequence>
<evidence type="ECO:0000256" key="5">
    <source>
        <dbReference type="ARBA" id="ARBA00023002"/>
    </source>
</evidence>
<evidence type="ECO:0000256" key="2">
    <source>
        <dbReference type="ARBA" id="ARBA00008751"/>
    </source>
</evidence>
<dbReference type="SUPFAM" id="SSF55961">
    <property type="entry name" value="Bet v1-like"/>
    <property type="match status" value="1"/>
</dbReference>
<dbReference type="OrthoDB" id="9769355at2"/>
<dbReference type="Proteomes" id="UP000238589">
    <property type="component" value="Unassembled WGS sequence"/>
</dbReference>
<dbReference type="SUPFAM" id="SSF50022">
    <property type="entry name" value="ISP domain"/>
    <property type="match status" value="1"/>
</dbReference>
<dbReference type="RefSeq" id="WP_105748073.1">
    <property type="nucleotide sequence ID" value="NZ_PVLQ01000027.1"/>
</dbReference>
<name>A0A2S9K502_9BURK</name>
<dbReference type="Pfam" id="PF00355">
    <property type="entry name" value="Rieske"/>
    <property type="match status" value="1"/>
</dbReference>
<gene>
    <name evidence="9" type="ORF">C6P64_08190</name>
</gene>
<comment type="caution">
    <text evidence="9">The sequence shown here is derived from an EMBL/GenBank/DDBJ whole genome shotgun (WGS) entry which is preliminary data.</text>
</comment>